<keyword evidence="2" id="KW-0812">Transmembrane</keyword>
<sequence>MRDVTRERLVLSSAGQNLLRILIASYFLAGAVGMIPGTDLAPMFIRVVPQPFAGAASGFLVFMLAYMVMIGVWLRGAALTLGILTFWSSYLRMLDLGVADELGTFWRDLALIAALMLTYVETDARALAKRTPVRKKIVPRKIVPRKADALDATVRPLSGKRRPSSKRASSREPVSVEEMETIFREEFELARSN</sequence>
<feature type="transmembrane region" description="Helical" evidence="2">
    <location>
        <begin position="21"/>
        <end position="37"/>
    </location>
</feature>
<keyword evidence="2" id="KW-1133">Transmembrane helix</keyword>
<evidence type="ECO:0000313" key="3">
    <source>
        <dbReference type="EMBL" id="SNT37852.1"/>
    </source>
</evidence>
<organism evidence="3 4">
    <name type="scientific">Tropicimonas sediminicola</name>
    <dbReference type="NCBI Taxonomy" id="1031541"/>
    <lineage>
        <taxon>Bacteria</taxon>
        <taxon>Pseudomonadati</taxon>
        <taxon>Pseudomonadota</taxon>
        <taxon>Alphaproteobacteria</taxon>
        <taxon>Rhodobacterales</taxon>
        <taxon>Roseobacteraceae</taxon>
        <taxon>Tropicimonas</taxon>
    </lineage>
</organism>
<evidence type="ECO:0000256" key="2">
    <source>
        <dbReference type="SAM" id="Phobius"/>
    </source>
</evidence>
<accession>A0A239M6S9</accession>
<protein>
    <submittedName>
        <fullName evidence="3">Uncharacterized protein</fullName>
    </submittedName>
</protein>
<feature type="transmembrane region" description="Helical" evidence="2">
    <location>
        <begin position="43"/>
        <end position="65"/>
    </location>
</feature>
<evidence type="ECO:0000256" key="1">
    <source>
        <dbReference type="SAM" id="MobiDB-lite"/>
    </source>
</evidence>
<dbReference type="AlphaFoldDB" id="A0A239M6S9"/>
<proteinExistence type="predicted"/>
<dbReference type="Proteomes" id="UP000198426">
    <property type="component" value="Unassembled WGS sequence"/>
</dbReference>
<dbReference type="OrthoDB" id="7870032at2"/>
<name>A0A239M6S9_9RHOB</name>
<dbReference type="RefSeq" id="WP_089235387.1">
    <property type="nucleotide sequence ID" value="NZ_FZOY01000013.1"/>
</dbReference>
<feature type="region of interest" description="Disordered" evidence="1">
    <location>
        <begin position="153"/>
        <end position="178"/>
    </location>
</feature>
<gene>
    <name evidence="3" type="ORF">SAMN05421757_11349</name>
</gene>
<keyword evidence="4" id="KW-1185">Reference proteome</keyword>
<reference evidence="3 4" key="1">
    <citation type="submission" date="2017-06" db="EMBL/GenBank/DDBJ databases">
        <authorList>
            <person name="Kim H.J."/>
            <person name="Triplett B.A."/>
        </authorList>
    </citation>
    <scope>NUCLEOTIDE SEQUENCE [LARGE SCALE GENOMIC DNA]</scope>
    <source>
        <strain evidence="3 4">DSM 29339</strain>
    </source>
</reference>
<evidence type="ECO:0000313" key="4">
    <source>
        <dbReference type="Proteomes" id="UP000198426"/>
    </source>
</evidence>
<dbReference type="EMBL" id="FZOY01000013">
    <property type="protein sequence ID" value="SNT37852.1"/>
    <property type="molecule type" value="Genomic_DNA"/>
</dbReference>
<keyword evidence="2" id="KW-0472">Membrane</keyword>